<dbReference type="InterPro" id="IPR052982">
    <property type="entry name" value="SRP1/TIP1-like"/>
</dbReference>
<dbReference type="InterPro" id="IPR018466">
    <property type="entry name" value="Kre9/Knh1-like_N"/>
</dbReference>
<dbReference type="PANTHER" id="PTHR40633">
    <property type="entry name" value="MATRIX PROTEIN, PUTATIVE (AFU_ORTHOLOGUE AFUA_8G05410)-RELATED"/>
    <property type="match status" value="1"/>
</dbReference>
<feature type="compositionally biased region" description="Basic residues" evidence="2">
    <location>
        <begin position="203"/>
        <end position="217"/>
    </location>
</feature>
<dbReference type="Pfam" id="PF10342">
    <property type="entry name" value="Kre9_KNH"/>
    <property type="match status" value="1"/>
</dbReference>
<dbReference type="GeneID" id="19305616"/>
<keyword evidence="1 3" id="KW-0732">Signal</keyword>
<proteinExistence type="predicted"/>
<gene>
    <name evidence="5" type="ORF">GLOTRDRAFT_35285</name>
</gene>
<protein>
    <recommendedName>
        <fullName evidence="4">Yeast cell wall synthesis Kre9/Knh1-like N-terminal domain-containing protein</fullName>
    </recommendedName>
</protein>
<accession>S7QJ70</accession>
<feature type="compositionally biased region" description="Polar residues" evidence="2">
    <location>
        <begin position="225"/>
        <end position="245"/>
    </location>
</feature>
<dbReference type="RefSeq" id="XP_007861820.1">
    <property type="nucleotide sequence ID" value="XM_007863629.1"/>
</dbReference>
<evidence type="ECO:0000259" key="4">
    <source>
        <dbReference type="Pfam" id="PF10342"/>
    </source>
</evidence>
<feature type="compositionally biased region" description="Polar residues" evidence="2">
    <location>
        <begin position="121"/>
        <end position="138"/>
    </location>
</feature>
<feature type="domain" description="Yeast cell wall synthesis Kre9/Knh1-like N-terminal" evidence="4">
    <location>
        <begin position="26"/>
        <end position="120"/>
    </location>
</feature>
<dbReference type="KEGG" id="gtr:GLOTRDRAFT_35285"/>
<sequence length="306" mass="31619">MSLFASTLSLLALVSSTSSALTPVAPGPGDIFHAGSNCTIVWNADSTGTWKNLSIDLMTGSNNAMVLVTNVVAGLDGTSTELSPYNWTCPDVEPHSAIYFYEFNNGGNTSEAQWTTRFTIASSSGDTTPPDNSTQPNGNAIPWGIGRLASNSSTSGLAAQAVTPPMPNTTATQSFATEQSGPTDAIQGSGAPGESAADDASSHHRGTRTWSRTRHATKTHDASAQADSANTVAADSTTPSLQVTGKTRHSSTDHSHPSAATLELPPAATSDGRVSSEGRTMVHSGARRRGGRPSVSLALLSIFVFL</sequence>
<dbReference type="OrthoDB" id="2432613at2759"/>
<keyword evidence="6" id="KW-1185">Reference proteome</keyword>
<dbReference type="OMA" id="IYFFQFT"/>
<dbReference type="eggNOG" id="ENOG502S3VZ">
    <property type="taxonomic scope" value="Eukaryota"/>
</dbReference>
<dbReference type="AlphaFoldDB" id="S7QJ70"/>
<dbReference type="EMBL" id="KB469297">
    <property type="protein sequence ID" value="EPQ59422.1"/>
    <property type="molecule type" value="Genomic_DNA"/>
</dbReference>
<evidence type="ECO:0000313" key="6">
    <source>
        <dbReference type="Proteomes" id="UP000030669"/>
    </source>
</evidence>
<dbReference type="HOGENOM" id="CLU_078127_2_0_1"/>
<evidence type="ECO:0000256" key="2">
    <source>
        <dbReference type="SAM" id="MobiDB-lite"/>
    </source>
</evidence>
<feature type="region of interest" description="Disordered" evidence="2">
    <location>
        <begin position="121"/>
        <end position="291"/>
    </location>
</feature>
<feature type="signal peptide" evidence="3">
    <location>
        <begin position="1"/>
        <end position="19"/>
    </location>
</feature>
<evidence type="ECO:0000256" key="1">
    <source>
        <dbReference type="ARBA" id="ARBA00022729"/>
    </source>
</evidence>
<name>S7QJ70_GLOTA</name>
<dbReference type="STRING" id="670483.S7QJ70"/>
<dbReference type="Proteomes" id="UP000030669">
    <property type="component" value="Unassembled WGS sequence"/>
</dbReference>
<feature type="compositionally biased region" description="Polar residues" evidence="2">
    <location>
        <begin position="168"/>
        <end position="182"/>
    </location>
</feature>
<evidence type="ECO:0000313" key="5">
    <source>
        <dbReference type="EMBL" id="EPQ59422.1"/>
    </source>
</evidence>
<feature type="chain" id="PRO_5004556408" description="Yeast cell wall synthesis Kre9/Knh1-like N-terminal domain-containing protein" evidence="3">
    <location>
        <begin position="20"/>
        <end position="306"/>
    </location>
</feature>
<evidence type="ECO:0000256" key="3">
    <source>
        <dbReference type="SAM" id="SignalP"/>
    </source>
</evidence>
<dbReference type="PANTHER" id="PTHR40633:SF1">
    <property type="entry name" value="GPI ANCHORED SERINE-THREONINE RICH PROTEIN (AFU_ORTHOLOGUE AFUA_1G03630)"/>
    <property type="match status" value="1"/>
</dbReference>
<reference evidence="5 6" key="1">
    <citation type="journal article" date="2012" name="Science">
        <title>The Paleozoic origin of enzymatic lignin decomposition reconstructed from 31 fungal genomes.</title>
        <authorList>
            <person name="Floudas D."/>
            <person name="Binder M."/>
            <person name="Riley R."/>
            <person name="Barry K."/>
            <person name="Blanchette R.A."/>
            <person name="Henrissat B."/>
            <person name="Martinez A.T."/>
            <person name="Otillar R."/>
            <person name="Spatafora J.W."/>
            <person name="Yadav J.S."/>
            <person name="Aerts A."/>
            <person name="Benoit I."/>
            <person name="Boyd A."/>
            <person name="Carlson A."/>
            <person name="Copeland A."/>
            <person name="Coutinho P.M."/>
            <person name="de Vries R.P."/>
            <person name="Ferreira P."/>
            <person name="Findley K."/>
            <person name="Foster B."/>
            <person name="Gaskell J."/>
            <person name="Glotzer D."/>
            <person name="Gorecki P."/>
            <person name="Heitman J."/>
            <person name="Hesse C."/>
            <person name="Hori C."/>
            <person name="Igarashi K."/>
            <person name="Jurgens J.A."/>
            <person name="Kallen N."/>
            <person name="Kersten P."/>
            <person name="Kohler A."/>
            <person name="Kuees U."/>
            <person name="Kumar T.K.A."/>
            <person name="Kuo A."/>
            <person name="LaButti K."/>
            <person name="Larrondo L.F."/>
            <person name="Lindquist E."/>
            <person name="Ling A."/>
            <person name="Lombard V."/>
            <person name="Lucas S."/>
            <person name="Lundell T."/>
            <person name="Martin R."/>
            <person name="McLaughlin D.J."/>
            <person name="Morgenstern I."/>
            <person name="Morin E."/>
            <person name="Murat C."/>
            <person name="Nagy L.G."/>
            <person name="Nolan M."/>
            <person name="Ohm R.A."/>
            <person name="Patyshakuliyeva A."/>
            <person name="Rokas A."/>
            <person name="Ruiz-Duenas F.J."/>
            <person name="Sabat G."/>
            <person name="Salamov A."/>
            <person name="Samejima M."/>
            <person name="Schmutz J."/>
            <person name="Slot J.C."/>
            <person name="St John F."/>
            <person name="Stenlid J."/>
            <person name="Sun H."/>
            <person name="Sun S."/>
            <person name="Syed K."/>
            <person name="Tsang A."/>
            <person name="Wiebenga A."/>
            <person name="Young D."/>
            <person name="Pisabarro A."/>
            <person name="Eastwood D.C."/>
            <person name="Martin F."/>
            <person name="Cullen D."/>
            <person name="Grigoriev I.V."/>
            <person name="Hibbett D.S."/>
        </authorList>
    </citation>
    <scope>NUCLEOTIDE SEQUENCE [LARGE SCALE GENOMIC DNA]</scope>
    <source>
        <strain evidence="5 6">ATCC 11539</strain>
    </source>
</reference>
<organism evidence="5 6">
    <name type="scientific">Gloeophyllum trabeum (strain ATCC 11539 / FP-39264 / Madison 617)</name>
    <name type="common">Brown rot fungus</name>
    <dbReference type="NCBI Taxonomy" id="670483"/>
    <lineage>
        <taxon>Eukaryota</taxon>
        <taxon>Fungi</taxon>
        <taxon>Dikarya</taxon>
        <taxon>Basidiomycota</taxon>
        <taxon>Agaricomycotina</taxon>
        <taxon>Agaricomycetes</taxon>
        <taxon>Gloeophyllales</taxon>
        <taxon>Gloeophyllaceae</taxon>
        <taxon>Gloeophyllum</taxon>
    </lineage>
</organism>